<comment type="catalytic activity">
    <reaction evidence="8">
        <text>L-tyrosyl-[protein] + ATP = O-(5'-adenylyl)-L-tyrosyl-[protein] + diphosphate</text>
        <dbReference type="Rhea" id="RHEA:54288"/>
        <dbReference type="Rhea" id="RHEA-COMP:10136"/>
        <dbReference type="Rhea" id="RHEA-COMP:13846"/>
        <dbReference type="ChEBI" id="CHEBI:30616"/>
        <dbReference type="ChEBI" id="CHEBI:33019"/>
        <dbReference type="ChEBI" id="CHEBI:46858"/>
        <dbReference type="ChEBI" id="CHEBI:83624"/>
        <dbReference type="EC" id="2.7.7.108"/>
    </reaction>
</comment>
<evidence type="ECO:0000256" key="8">
    <source>
        <dbReference type="HAMAP-Rule" id="MF_00692"/>
    </source>
</evidence>
<dbReference type="Pfam" id="PF02696">
    <property type="entry name" value="SelO"/>
    <property type="match status" value="1"/>
</dbReference>
<evidence type="ECO:0000256" key="3">
    <source>
        <dbReference type="ARBA" id="ARBA00022695"/>
    </source>
</evidence>
<feature type="binding site" evidence="8">
    <location>
        <position position="170"/>
    </location>
    <ligand>
        <name>ATP</name>
        <dbReference type="ChEBI" id="CHEBI:30616"/>
    </ligand>
</feature>
<feature type="binding site" evidence="8">
    <location>
        <position position="171"/>
    </location>
    <ligand>
        <name>ATP</name>
        <dbReference type="ChEBI" id="CHEBI:30616"/>
    </ligand>
</feature>
<evidence type="ECO:0000256" key="6">
    <source>
        <dbReference type="ARBA" id="ARBA00022840"/>
    </source>
</evidence>
<dbReference type="EMBL" id="LJZQ01000003">
    <property type="protein sequence ID" value="KPQ30057.1"/>
    <property type="molecule type" value="Genomic_DNA"/>
</dbReference>
<dbReference type="AlphaFoldDB" id="A0A0P7Z6C1"/>
<protein>
    <recommendedName>
        <fullName evidence="8">Protein nucleotidyltransferase YdiU</fullName>
        <ecNumber evidence="8">2.7.7.-</ecNumber>
    </recommendedName>
    <alternativeName>
        <fullName evidence="8">Protein adenylyltransferase YdiU</fullName>
        <ecNumber evidence="8">2.7.7.108</ecNumber>
    </alternativeName>
    <alternativeName>
        <fullName evidence="8">Protein uridylyltransferase YdiU</fullName>
        <ecNumber evidence="8">2.7.7.-</ecNumber>
    </alternativeName>
</protein>
<evidence type="ECO:0000313" key="10">
    <source>
        <dbReference type="Proteomes" id="UP000050416"/>
    </source>
</evidence>
<comment type="catalytic activity">
    <reaction evidence="8">
        <text>L-tyrosyl-[protein] + UTP = O-(5'-uridylyl)-L-tyrosyl-[protein] + diphosphate</text>
        <dbReference type="Rhea" id="RHEA:83887"/>
        <dbReference type="Rhea" id="RHEA-COMP:10136"/>
        <dbReference type="Rhea" id="RHEA-COMP:20238"/>
        <dbReference type="ChEBI" id="CHEBI:33019"/>
        <dbReference type="ChEBI" id="CHEBI:46398"/>
        <dbReference type="ChEBI" id="CHEBI:46858"/>
        <dbReference type="ChEBI" id="CHEBI:90602"/>
    </reaction>
</comment>
<comment type="caution">
    <text evidence="9">The sequence shown here is derived from an EMBL/GenBank/DDBJ whole genome shotgun (WGS) entry which is preliminary data.</text>
</comment>
<comment type="catalytic activity">
    <reaction evidence="8">
        <text>L-seryl-[protein] + ATP = 3-O-(5'-adenylyl)-L-seryl-[protein] + diphosphate</text>
        <dbReference type="Rhea" id="RHEA:58120"/>
        <dbReference type="Rhea" id="RHEA-COMP:9863"/>
        <dbReference type="Rhea" id="RHEA-COMP:15073"/>
        <dbReference type="ChEBI" id="CHEBI:29999"/>
        <dbReference type="ChEBI" id="CHEBI:30616"/>
        <dbReference type="ChEBI" id="CHEBI:33019"/>
        <dbReference type="ChEBI" id="CHEBI:142516"/>
        <dbReference type="EC" id="2.7.7.108"/>
    </reaction>
</comment>
<feature type="binding site" evidence="8">
    <location>
        <position position="138"/>
    </location>
    <ligand>
        <name>ATP</name>
        <dbReference type="ChEBI" id="CHEBI:30616"/>
    </ligand>
</feature>
<keyword evidence="6 8" id="KW-0067">ATP-binding</keyword>
<keyword evidence="7 8" id="KW-0460">Magnesium</keyword>
<dbReference type="EC" id="2.7.7.-" evidence="8"/>
<feature type="binding site" evidence="8">
    <location>
        <position position="158"/>
    </location>
    <ligand>
        <name>ATP</name>
        <dbReference type="ChEBI" id="CHEBI:30616"/>
    </ligand>
</feature>
<evidence type="ECO:0000256" key="1">
    <source>
        <dbReference type="ARBA" id="ARBA00009747"/>
    </source>
</evidence>
<reference evidence="9 10" key="1">
    <citation type="submission" date="2015-09" db="EMBL/GenBank/DDBJ databases">
        <title>Identification and resolution of microdiversity through metagenomic sequencing of parallel consortia.</title>
        <authorList>
            <person name="Nelson W.C."/>
            <person name="Romine M.F."/>
            <person name="Lindemann S.R."/>
        </authorList>
    </citation>
    <scope>NUCLEOTIDE SEQUENCE [LARGE SCALE GENOMIC DNA]</scope>
    <source>
        <strain evidence="9">HL-55</strain>
    </source>
</reference>
<keyword evidence="5 8" id="KW-0547">Nucleotide-binding</keyword>
<comment type="cofactor">
    <cofactor evidence="8">
        <name>Mg(2+)</name>
        <dbReference type="ChEBI" id="CHEBI:18420"/>
    </cofactor>
    <cofactor evidence="8">
        <name>Mn(2+)</name>
        <dbReference type="ChEBI" id="CHEBI:29035"/>
    </cofactor>
</comment>
<feature type="binding site" evidence="8">
    <location>
        <position position="333"/>
    </location>
    <ligand>
        <name>ATP</name>
        <dbReference type="ChEBI" id="CHEBI:30616"/>
    </ligand>
</feature>
<dbReference type="GO" id="GO:0030145">
    <property type="term" value="F:manganese ion binding"/>
    <property type="evidence" value="ECO:0007669"/>
    <property type="project" value="UniProtKB-UniRule"/>
</dbReference>
<gene>
    <name evidence="8" type="primary">ydiU</name>
    <name evidence="8" type="synonym">selO</name>
    <name evidence="9" type="ORF">HLUCCX14_02960</name>
</gene>
<keyword evidence="3 8" id="KW-0548">Nucleotidyltransferase</keyword>
<evidence type="ECO:0000256" key="4">
    <source>
        <dbReference type="ARBA" id="ARBA00022723"/>
    </source>
</evidence>
<proteinExistence type="inferred from homology"/>
<comment type="catalytic activity">
    <reaction evidence="8">
        <text>L-seryl-[protein] + UTP = O-(5'-uridylyl)-L-seryl-[protein] + diphosphate</text>
        <dbReference type="Rhea" id="RHEA:64604"/>
        <dbReference type="Rhea" id="RHEA-COMP:9863"/>
        <dbReference type="Rhea" id="RHEA-COMP:16635"/>
        <dbReference type="ChEBI" id="CHEBI:29999"/>
        <dbReference type="ChEBI" id="CHEBI:33019"/>
        <dbReference type="ChEBI" id="CHEBI:46398"/>
        <dbReference type="ChEBI" id="CHEBI:156051"/>
    </reaction>
</comment>
<dbReference type="EC" id="2.7.7.108" evidence="8"/>
<dbReference type="GO" id="GO:0005524">
    <property type="term" value="F:ATP binding"/>
    <property type="evidence" value="ECO:0007669"/>
    <property type="project" value="UniProtKB-UniRule"/>
</dbReference>
<evidence type="ECO:0000256" key="7">
    <source>
        <dbReference type="ARBA" id="ARBA00022842"/>
    </source>
</evidence>
<dbReference type="GO" id="GO:0000287">
    <property type="term" value="F:magnesium ion binding"/>
    <property type="evidence" value="ECO:0007669"/>
    <property type="project" value="UniProtKB-UniRule"/>
</dbReference>
<feature type="binding site" evidence="8">
    <location>
        <position position="333"/>
    </location>
    <ligand>
        <name>Mg(2+)</name>
        <dbReference type="ChEBI" id="CHEBI:18420"/>
    </ligand>
</feature>
<comment type="catalytic activity">
    <reaction evidence="8">
        <text>L-histidyl-[protein] + UTP = N(tele)-(5'-uridylyl)-L-histidyl-[protein] + diphosphate</text>
        <dbReference type="Rhea" id="RHEA:83891"/>
        <dbReference type="Rhea" id="RHEA-COMP:9745"/>
        <dbReference type="Rhea" id="RHEA-COMP:20239"/>
        <dbReference type="ChEBI" id="CHEBI:29979"/>
        <dbReference type="ChEBI" id="CHEBI:33019"/>
        <dbReference type="ChEBI" id="CHEBI:46398"/>
        <dbReference type="ChEBI" id="CHEBI:233474"/>
    </reaction>
</comment>
<dbReference type="Proteomes" id="UP000050416">
    <property type="component" value="Unassembled WGS sequence"/>
</dbReference>
<feature type="binding site" evidence="8">
    <location>
        <position position="324"/>
    </location>
    <ligand>
        <name>Mg(2+)</name>
        <dbReference type="ChEBI" id="CHEBI:18420"/>
    </ligand>
</feature>
<feature type="binding site" evidence="8">
    <location>
        <position position="139"/>
    </location>
    <ligand>
        <name>ATP</name>
        <dbReference type="ChEBI" id="CHEBI:30616"/>
    </ligand>
</feature>
<name>A0A0P7Z6C1_9GAMM</name>
<keyword evidence="4 8" id="KW-0479">Metal-binding</keyword>
<feature type="binding site" evidence="8">
    <location>
        <position position="136"/>
    </location>
    <ligand>
        <name>ATP</name>
        <dbReference type="ChEBI" id="CHEBI:30616"/>
    </ligand>
</feature>
<comment type="similarity">
    <text evidence="1 8">Belongs to the SELO family.</text>
</comment>
<keyword evidence="8" id="KW-0464">Manganese</keyword>
<organism evidence="9 10">
    <name type="scientific">Marinobacter excellens HL-55</name>
    <dbReference type="NCBI Taxonomy" id="1305731"/>
    <lineage>
        <taxon>Bacteria</taxon>
        <taxon>Pseudomonadati</taxon>
        <taxon>Pseudomonadota</taxon>
        <taxon>Gammaproteobacteria</taxon>
        <taxon>Pseudomonadales</taxon>
        <taxon>Marinobacteraceae</taxon>
        <taxon>Marinobacter</taxon>
    </lineage>
</organism>
<dbReference type="GO" id="GO:0070733">
    <property type="term" value="F:AMPylase activity"/>
    <property type="evidence" value="ECO:0007669"/>
    <property type="project" value="UniProtKB-EC"/>
</dbReference>
<feature type="binding site" evidence="8">
    <location>
        <position position="236"/>
    </location>
    <ligand>
        <name>ATP</name>
        <dbReference type="ChEBI" id="CHEBI:30616"/>
    </ligand>
</feature>
<evidence type="ECO:0000313" key="9">
    <source>
        <dbReference type="EMBL" id="KPQ30057.1"/>
    </source>
</evidence>
<feature type="active site" description="Proton acceptor" evidence="8">
    <location>
        <position position="323"/>
    </location>
</feature>
<dbReference type="STRING" id="1305731.GCA_000934705_01182"/>
<dbReference type="HAMAP" id="MF_00692">
    <property type="entry name" value="SelO"/>
    <property type="match status" value="1"/>
</dbReference>
<dbReference type="PATRIC" id="fig|1305731.5.peg.2499"/>
<accession>A0A0P7Z6C1</accession>
<evidence type="ECO:0000256" key="5">
    <source>
        <dbReference type="ARBA" id="ARBA00022741"/>
    </source>
</evidence>
<dbReference type="PANTHER" id="PTHR32057:SF14">
    <property type="entry name" value="PROTEIN ADENYLYLTRANSFERASE SELO, MITOCHONDRIAL"/>
    <property type="match status" value="1"/>
</dbReference>
<feature type="binding site" evidence="8">
    <location>
        <position position="243"/>
    </location>
    <ligand>
        <name>ATP</name>
        <dbReference type="ChEBI" id="CHEBI:30616"/>
    </ligand>
</feature>
<comment type="catalytic activity">
    <reaction evidence="8">
        <text>L-threonyl-[protein] + ATP = 3-O-(5'-adenylyl)-L-threonyl-[protein] + diphosphate</text>
        <dbReference type="Rhea" id="RHEA:54292"/>
        <dbReference type="Rhea" id="RHEA-COMP:11060"/>
        <dbReference type="Rhea" id="RHEA-COMP:13847"/>
        <dbReference type="ChEBI" id="CHEBI:30013"/>
        <dbReference type="ChEBI" id="CHEBI:30616"/>
        <dbReference type="ChEBI" id="CHEBI:33019"/>
        <dbReference type="ChEBI" id="CHEBI:138113"/>
        <dbReference type="EC" id="2.7.7.108"/>
    </reaction>
</comment>
<evidence type="ECO:0000256" key="2">
    <source>
        <dbReference type="ARBA" id="ARBA00022679"/>
    </source>
</evidence>
<dbReference type="InterPro" id="IPR003846">
    <property type="entry name" value="SelO"/>
</dbReference>
<dbReference type="PANTHER" id="PTHR32057">
    <property type="entry name" value="PROTEIN ADENYLYLTRANSFERASE SELO, MITOCHONDRIAL"/>
    <property type="match status" value="1"/>
</dbReference>
<dbReference type="OrthoDB" id="9776281at2"/>
<keyword evidence="2 8" id="KW-0808">Transferase</keyword>
<sequence length="571" mass="64582">MTKPLAQATPKVVENLNDLASLADYSLMDTLNCDPEGKTNGADHAPRQVFSGHYVPVSPTPIENPEYVAHGKSLFRELGFADSLAQSDDFVSMFSGDLSHVPEPLRKTGWACGYALSIYGNEYYQQCPFQTGNGYGDGRAISVLEAVINGQRWEMQLKGAGRTPYCRGADGRAVLRSSVREFLAQEHMHALGVPTSRSLSLYVSKTEKVRRPWYSEGSRSIDPDVLVSEPVAISTRVAPSFIRVGQLELFGRRARKQEHPKAMEELEKIVLHLIDREYDGVIDQTLSTSEKVVLLAREFRSRLTSLVANWIRVGYCQGNFNSDNCAAGGFTLDYGPFGFTDLFDPQYQPWTGGGQHFSFLNQPAAAERNFHSFCAALRPLLDAHPDSFRQLDELESGFPQRMQAQMERMWAAKLGLEAFDEDLFRELVTLMVYTPVDYTMFFRELSAVPDDIESLQNSFYRNLADATTPEGLEKRWSAWLTNWRSLTGSSDRESLSSKMKLVNPKYSLREWFVVPAYKQTAEGNYELLRELQEIMTQPYAEQSKDVEEKYYRLKPLEFFELGGLSHYSCSS</sequence>
<comment type="function">
    <text evidence="8">Nucleotidyltransferase involved in the post-translational modification of proteins. It can catalyze the addition of adenosine monophosphate (AMP) or uridine monophosphate (UMP) to a protein, resulting in modifications known as AMPylation and UMPylation.</text>
</comment>